<dbReference type="PROSITE" id="PS00867">
    <property type="entry name" value="CPSASE_2"/>
    <property type="match status" value="1"/>
</dbReference>
<keyword evidence="4" id="KW-0312">Gluconeogenesis</keyword>
<comment type="catalytic activity">
    <reaction evidence="11">
        <text>hydrogencarbonate + pyruvate + ATP = oxaloacetate + ADP + phosphate + H(+)</text>
        <dbReference type="Rhea" id="RHEA:20844"/>
        <dbReference type="ChEBI" id="CHEBI:15361"/>
        <dbReference type="ChEBI" id="CHEBI:15378"/>
        <dbReference type="ChEBI" id="CHEBI:16452"/>
        <dbReference type="ChEBI" id="CHEBI:17544"/>
        <dbReference type="ChEBI" id="CHEBI:30616"/>
        <dbReference type="ChEBI" id="CHEBI:43474"/>
        <dbReference type="ChEBI" id="CHEBI:456216"/>
        <dbReference type="EC" id="6.4.1.1"/>
    </reaction>
</comment>
<dbReference type="NCBIfam" id="TIGR01235">
    <property type="entry name" value="pyruv_carbox"/>
    <property type="match status" value="1"/>
</dbReference>
<dbReference type="InterPro" id="IPR011054">
    <property type="entry name" value="Rudment_hybrid_motif"/>
</dbReference>
<dbReference type="PROSITE" id="PS50991">
    <property type="entry name" value="PYR_CT"/>
    <property type="match status" value="1"/>
</dbReference>
<dbReference type="Pfam" id="PF02785">
    <property type="entry name" value="Biotin_carb_C"/>
    <property type="match status" value="1"/>
</dbReference>
<keyword evidence="17" id="KW-1185">Reference proteome</keyword>
<keyword evidence="8 11" id="KW-0067">ATP-binding</keyword>
<evidence type="ECO:0000259" key="12">
    <source>
        <dbReference type="PROSITE" id="PS50968"/>
    </source>
</evidence>
<dbReference type="SUPFAM" id="SSF56059">
    <property type="entry name" value="Glutathione synthetase ATP-binding domain-like"/>
    <property type="match status" value="1"/>
</dbReference>
<dbReference type="CDD" id="cd06850">
    <property type="entry name" value="biotinyl_domain"/>
    <property type="match status" value="1"/>
</dbReference>
<dbReference type="InterPro" id="IPR016185">
    <property type="entry name" value="PreATP-grasp_dom_sf"/>
</dbReference>
<comment type="cofactor">
    <cofactor evidence="1 11">
        <name>biotin</name>
        <dbReference type="ChEBI" id="CHEBI:57586"/>
    </cofactor>
</comment>
<dbReference type="CDD" id="cd07937">
    <property type="entry name" value="DRE_TIM_PC_TC_5S"/>
    <property type="match status" value="1"/>
</dbReference>
<reference evidence="16" key="1">
    <citation type="submission" date="2022-12" db="EMBL/GenBank/DDBJ databases">
        <title>Peptostreptococcus.</title>
        <authorList>
            <person name="Lee S.H."/>
        </authorList>
    </citation>
    <scope>NUCLEOTIDE SEQUENCE</scope>
    <source>
        <strain evidence="16">CBA3647</strain>
    </source>
</reference>
<gene>
    <name evidence="16" type="ORF">O0R46_00475</name>
</gene>
<dbReference type="Gene3D" id="3.20.20.70">
    <property type="entry name" value="Aldolase class I"/>
    <property type="match status" value="1"/>
</dbReference>
<dbReference type="InterPro" id="IPR055268">
    <property type="entry name" value="PCB-like"/>
</dbReference>
<feature type="domain" description="ATP-grasp" evidence="13">
    <location>
        <begin position="124"/>
        <end position="321"/>
    </location>
</feature>
<dbReference type="InterPro" id="IPR011053">
    <property type="entry name" value="Single_hybrid_motif"/>
</dbReference>
<dbReference type="Pfam" id="PF00682">
    <property type="entry name" value="HMGL-like"/>
    <property type="match status" value="1"/>
</dbReference>
<sequence>MLKKFNKVLVANRGEIAIRIFRACAELQIRSVGIYSEEDKYGLFRTKADESYLIGEGKGPVDAYLDIDGIISLAKRKKVDAIHPGYGFLSENAEFARRCEENGITFIGPDSSIMKRLGDKINSKLVAHEANVPTIPGVEKALKSLKEAKKIASEIGYPIMLKASNGGGGRGMRIVRREEDLEIEFENARSESRKAFGEDLVFIEKYIEDPKHIEVQILGDKYGNIVHLYERDCSVQRRHQKIIEFAPAFSLDEKIREKICEDAVKIAKHVRYSNAGTLEFLVDKHGNHYFIEMNTRVQVEHTVTELVTGIDIVQSQIRIAQGYKLSDPEIDIKSQDDVEVRGYSIQCRITTEDPKKNFMPDTGKIQVYRSGSGAGIRLDGGNGFTGATISPYYDSLLVKTISHDRTFQGAINKMVRSIKEMRVRGVKTNVGFLVNVLLDPKFINGECSTNFIDENPQLFDIKESKDRGTKLLKFIGNVVVNDNKCGERREFDSLYEPRIRQVKNIEGSREKLLRLGKEEYIKEIKNEKKLLFTDTTMRDAHQSLIATRLRTHDLMAVAEATEHYQKDLFSLEMWGGATFDVAYRFLKESPWNRLHKLREAIPSINFQMLLRASNGVGYKNYPDNVIREFIKESANSGIDVFRIFDSLNWVENMKQSIYVANETGKIVESAMCYTGDVLDPDKTKYTLDYYVNMARELEAAGSDIIGIKDMAGLLKPYAAYELITALKQNVSVPIHLHTHDTSGNGVSTLLMASQAGVDIVDAALESMAGITSQPSLNSTIEALKFTDRDPQIDMFGYNELGKYYRDLRKVYYKFESDLTNSNAEIYDFEIPGGQYTNLKPQADSLGLVNRFEEVKENYKVANRVVGDIIKVTPSSKVVGDLAIFMTKNGLTEENIIEEGKNLSFPDSLVDFCKGMIGQPEGGVPKALQEVVLKGEPAITARPGSLLADEDFDAIEKHIKEDLQVKEPTKRQILSYALYPKVFDDYINHVRDFNDVSELESDVFFYGLNIGQECEVEIEEGKNLTIKLVDIGEPKEDATRNLTFELNGMLREVEVKDMNYSGKVVNVEKADMNDPHQVGASIPGKVVKILVKKGDKVVENQPLIVIEAMKMETNIVAKTSGTISEIKVNVDDMVIDKQLLMQFEENDDEEEE</sequence>
<dbReference type="PANTHER" id="PTHR43778:SF2">
    <property type="entry name" value="PYRUVATE CARBOXYLASE, MITOCHONDRIAL"/>
    <property type="match status" value="1"/>
</dbReference>
<protein>
    <recommendedName>
        <fullName evidence="3 11">Pyruvate carboxylase</fullName>
        <ecNumber evidence="3 11">6.4.1.1</ecNumber>
    </recommendedName>
</protein>
<keyword evidence="5 11" id="KW-0436">Ligase</keyword>
<evidence type="ECO:0000256" key="3">
    <source>
        <dbReference type="ARBA" id="ARBA00013057"/>
    </source>
</evidence>
<dbReference type="EMBL" id="CP114052">
    <property type="protein sequence ID" value="WAW14966.1"/>
    <property type="molecule type" value="Genomic_DNA"/>
</dbReference>
<dbReference type="SUPFAM" id="SSF52440">
    <property type="entry name" value="PreATP-grasp domain"/>
    <property type="match status" value="1"/>
</dbReference>
<keyword evidence="16" id="KW-0670">Pyruvate</keyword>
<feature type="domain" description="Pyruvate carboxyltransferase" evidence="15">
    <location>
        <begin position="530"/>
        <end position="798"/>
    </location>
</feature>
<dbReference type="PROSITE" id="PS50968">
    <property type="entry name" value="BIOTINYL_LIPOYL"/>
    <property type="match status" value="1"/>
</dbReference>
<evidence type="ECO:0000313" key="16">
    <source>
        <dbReference type="EMBL" id="WAW14966.1"/>
    </source>
</evidence>
<dbReference type="InterPro" id="IPR011764">
    <property type="entry name" value="Biotin_carboxylation_dom"/>
</dbReference>
<evidence type="ECO:0000256" key="11">
    <source>
        <dbReference type="PIRNR" id="PIRNR001594"/>
    </source>
</evidence>
<evidence type="ECO:0000256" key="7">
    <source>
        <dbReference type="ARBA" id="ARBA00022741"/>
    </source>
</evidence>
<dbReference type="PIRSF" id="PIRSF001594">
    <property type="entry name" value="Pyruv_carbox"/>
    <property type="match status" value="1"/>
</dbReference>
<dbReference type="Gene3D" id="3.30.470.20">
    <property type="entry name" value="ATP-grasp fold, B domain"/>
    <property type="match status" value="1"/>
</dbReference>
<dbReference type="GO" id="GO:0004736">
    <property type="term" value="F:pyruvate carboxylase activity"/>
    <property type="evidence" value="ECO:0007669"/>
    <property type="project" value="UniProtKB-EC"/>
</dbReference>
<evidence type="ECO:0000256" key="1">
    <source>
        <dbReference type="ARBA" id="ARBA00001953"/>
    </source>
</evidence>
<dbReference type="PROSITE" id="PS00866">
    <property type="entry name" value="CPSASE_1"/>
    <property type="match status" value="1"/>
</dbReference>
<dbReference type="Proteomes" id="UP001164187">
    <property type="component" value="Chromosome"/>
</dbReference>
<evidence type="ECO:0000256" key="4">
    <source>
        <dbReference type="ARBA" id="ARBA00022432"/>
    </source>
</evidence>
<dbReference type="SUPFAM" id="SSF51569">
    <property type="entry name" value="Aldolase"/>
    <property type="match status" value="1"/>
</dbReference>
<dbReference type="SUPFAM" id="SSF51246">
    <property type="entry name" value="Rudiment single hybrid motif"/>
    <property type="match status" value="1"/>
</dbReference>
<dbReference type="Pfam" id="PF00364">
    <property type="entry name" value="Biotin_lipoyl"/>
    <property type="match status" value="1"/>
</dbReference>
<dbReference type="PANTHER" id="PTHR43778">
    <property type="entry name" value="PYRUVATE CARBOXYLASE"/>
    <property type="match status" value="1"/>
</dbReference>
<keyword evidence="7 11" id="KW-0547">Nucleotide-binding</keyword>
<dbReference type="Gene3D" id="3.10.600.10">
    <property type="entry name" value="pyruvate carboxylase f1077a mutant domain"/>
    <property type="match status" value="1"/>
</dbReference>
<evidence type="ECO:0000256" key="5">
    <source>
        <dbReference type="ARBA" id="ARBA00022598"/>
    </source>
</evidence>
<dbReference type="PROSITE" id="PS50975">
    <property type="entry name" value="ATP_GRASP"/>
    <property type="match status" value="1"/>
</dbReference>
<keyword evidence="9 11" id="KW-0092">Biotin</keyword>
<dbReference type="Pfam" id="PF02786">
    <property type="entry name" value="CPSase_L_D2"/>
    <property type="match status" value="1"/>
</dbReference>
<dbReference type="InterPro" id="IPR013785">
    <property type="entry name" value="Aldolase_TIM"/>
</dbReference>
<dbReference type="NCBIfam" id="NF006761">
    <property type="entry name" value="PRK09282.1"/>
    <property type="match status" value="1"/>
</dbReference>
<organism evidence="16 17">
    <name type="scientific">Peptostreptococcus equinus</name>
    <dbReference type="NCBI Taxonomy" id="3003601"/>
    <lineage>
        <taxon>Bacteria</taxon>
        <taxon>Bacillati</taxon>
        <taxon>Bacillota</taxon>
        <taxon>Clostridia</taxon>
        <taxon>Peptostreptococcales</taxon>
        <taxon>Peptostreptococcaceae</taxon>
        <taxon>Peptostreptococcus</taxon>
    </lineage>
</organism>
<dbReference type="EC" id="6.4.1.1" evidence="3 11"/>
<dbReference type="InterPro" id="IPR001882">
    <property type="entry name" value="Biotin_BS"/>
</dbReference>
<evidence type="ECO:0000259" key="15">
    <source>
        <dbReference type="PROSITE" id="PS50991"/>
    </source>
</evidence>
<feature type="domain" description="Biotin carboxylation" evidence="14">
    <location>
        <begin position="4"/>
        <end position="457"/>
    </location>
</feature>
<evidence type="ECO:0000256" key="9">
    <source>
        <dbReference type="ARBA" id="ARBA00023267"/>
    </source>
</evidence>
<evidence type="ECO:0000256" key="2">
    <source>
        <dbReference type="ARBA" id="ARBA00004742"/>
    </source>
</evidence>
<evidence type="ECO:0000313" key="17">
    <source>
        <dbReference type="Proteomes" id="UP001164187"/>
    </source>
</evidence>
<dbReference type="InterPro" id="IPR003379">
    <property type="entry name" value="Carboxylase_cons_dom"/>
</dbReference>
<dbReference type="SUPFAM" id="SSF89000">
    <property type="entry name" value="post-HMGL domain-like"/>
    <property type="match status" value="1"/>
</dbReference>
<dbReference type="RefSeq" id="WP_269311658.1">
    <property type="nucleotide sequence ID" value="NZ_CP114052.1"/>
</dbReference>
<comment type="function">
    <text evidence="11">Catalyzes a 2-step reaction, involving the ATP-dependent carboxylation of the covalently attached biotin in the first step and the transfer of the carboxyl group to pyruvate in the second.</text>
</comment>
<dbReference type="Pfam" id="PF00289">
    <property type="entry name" value="Biotin_carb_N"/>
    <property type="match status" value="1"/>
</dbReference>
<dbReference type="SMART" id="SM00878">
    <property type="entry name" value="Biotin_carb_C"/>
    <property type="match status" value="1"/>
</dbReference>
<keyword evidence="10" id="KW-0511">Multifunctional enzyme</keyword>
<dbReference type="InterPro" id="IPR005930">
    <property type="entry name" value="Pyruv_COase"/>
</dbReference>
<dbReference type="SUPFAM" id="SSF51230">
    <property type="entry name" value="Single hybrid motif"/>
    <property type="match status" value="1"/>
</dbReference>
<dbReference type="NCBIfam" id="NF009554">
    <property type="entry name" value="PRK12999.1"/>
    <property type="match status" value="1"/>
</dbReference>
<proteinExistence type="predicted"/>
<keyword evidence="6" id="KW-0479">Metal-binding</keyword>
<comment type="pathway">
    <text evidence="2">Carbohydrate biosynthesis; gluconeogenesis.</text>
</comment>
<dbReference type="PROSITE" id="PS50979">
    <property type="entry name" value="BC"/>
    <property type="match status" value="1"/>
</dbReference>
<dbReference type="InterPro" id="IPR000891">
    <property type="entry name" value="PYR_CT"/>
</dbReference>
<dbReference type="InterPro" id="IPR005479">
    <property type="entry name" value="CPAse_ATP-bd"/>
</dbReference>
<dbReference type="InterPro" id="IPR005481">
    <property type="entry name" value="BC-like_N"/>
</dbReference>
<feature type="domain" description="Lipoyl-binding" evidence="12">
    <location>
        <begin position="1068"/>
        <end position="1143"/>
    </location>
</feature>
<accession>A0ABY7JNL9</accession>
<dbReference type="PROSITE" id="PS00188">
    <property type="entry name" value="BIOTIN"/>
    <property type="match status" value="1"/>
</dbReference>
<evidence type="ECO:0000256" key="6">
    <source>
        <dbReference type="ARBA" id="ARBA00022723"/>
    </source>
</evidence>
<dbReference type="InterPro" id="IPR000089">
    <property type="entry name" value="Biotin_lipoyl"/>
</dbReference>
<dbReference type="Pfam" id="PF02436">
    <property type="entry name" value="PYC_OADA"/>
    <property type="match status" value="1"/>
</dbReference>
<evidence type="ECO:0000259" key="14">
    <source>
        <dbReference type="PROSITE" id="PS50979"/>
    </source>
</evidence>
<evidence type="ECO:0000259" key="13">
    <source>
        <dbReference type="PROSITE" id="PS50975"/>
    </source>
</evidence>
<dbReference type="InterPro" id="IPR005482">
    <property type="entry name" value="Biotin_COase_C"/>
</dbReference>
<dbReference type="Gene3D" id="2.40.50.100">
    <property type="match status" value="1"/>
</dbReference>
<name>A0ABY7JNL9_9FIRM</name>
<dbReference type="InterPro" id="IPR011761">
    <property type="entry name" value="ATP-grasp"/>
</dbReference>
<evidence type="ECO:0000256" key="8">
    <source>
        <dbReference type="ARBA" id="ARBA00022840"/>
    </source>
</evidence>
<evidence type="ECO:0000256" key="10">
    <source>
        <dbReference type="ARBA" id="ARBA00023268"/>
    </source>
</evidence>